<reference evidence="2 4" key="1">
    <citation type="journal article" date="2008" name="Science">
        <title>The Physcomitrella genome reveals evolutionary insights into the conquest of land by plants.</title>
        <authorList>
            <person name="Rensing S."/>
            <person name="Lang D."/>
            <person name="Zimmer A."/>
            <person name="Terry A."/>
            <person name="Salamov A."/>
            <person name="Shapiro H."/>
            <person name="Nishiyama T."/>
            <person name="Perroud P.-F."/>
            <person name="Lindquist E."/>
            <person name="Kamisugi Y."/>
            <person name="Tanahashi T."/>
            <person name="Sakakibara K."/>
            <person name="Fujita T."/>
            <person name="Oishi K."/>
            <person name="Shin-I T."/>
            <person name="Kuroki Y."/>
            <person name="Toyoda A."/>
            <person name="Suzuki Y."/>
            <person name="Hashimoto A."/>
            <person name="Yamaguchi K."/>
            <person name="Sugano A."/>
            <person name="Kohara Y."/>
            <person name="Fujiyama A."/>
            <person name="Anterola A."/>
            <person name="Aoki S."/>
            <person name="Ashton N."/>
            <person name="Barbazuk W.B."/>
            <person name="Barker E."/>
            <person name="Bennetzen J."/>
            <person name="Bezanilla M."/>
            <person name="Blankenship R."/>
            <person name="Cho S.H."/>
            <person name="Dutcher S."/>
            <person name="Estelle M."/>
            <person name="Fawcett J.A."/>
            <person name="Gundlach H."/>
            <person name="Hanada K."/>
            <person name="Heyl A."/>
            <person name="Hicks K.A."/>
            <person name="Hugh J."/>
            <person name="Lohr M."/>
            <person name="Mayer K."/>
            <person name="Melkozernov A."/>
            <person name="Murata T."/>
            <person name="Nelson D."/>
            <person name="Pils B."/>
            <person name="Prigge M."/>
            <person name="Reiss B."/>
            <person name="Renner T."/>
            <person name="Rombauts S."/>
            <person name="Rushton P."/>
            <person name="Sanderfoot A."/>
            <person name="Schween G."/>
            <person name="Shiu S.-H."/>
            <person name="Stueber K."/>
            <person name="Theodoulou F.L."/>
            <person name="Tu H."/>
            <person name="Van de Peer Y."/>
            <person name="Verrier P.J."/>
            <person name="Waters E."/>
            <person name="Wood A."/>
            <person name="Yang L."/>
            <person name="Cove D."/>
            <person name="Cuming A."/>
            <person name="Hasebe M."/>
            <person name="Lucas S."/>
            <person name="Mishler D.B."/>
            <person name="Reski R."/>
            <person name="Grigoriev I."/>
            <person name="Quatrano R.S."/>
            <person name="Boore J.L."/>
        </authorList>
    </citation>
    <scope>NUCLEOTIDE SEQUENCE [LARGE SCALE GENOMIC DNA]</scope>
    <source>
        <strain evidence="3 4">cv. Gransden 2004</strain>
    </source>
</reference>
<feature type="transmembrane region" description="Helical" evidence="1">
    <location>
        <begin position="356"/>
        <end position="378"/>
    </location>
</feature>
<dbReference type="EMBL" id="ABEU02000006">
    <property type="protein sequence ID" value="PNR52779.1"/>
    <property type="molecule type" value="Genomic_DNA"/>
</dbReference>
<dbReference type="GO" id="GO:0005363">
    <property type="term" value="F:maltose transmembrane transporter activity"/>
    <property type="evidence" value="ECO:0000318"/>
    <property type="project" value="GO_Central"/>
</dbReference>
<feature type="transmembrane region" description="Helical" evidence="1">
    <location>
        <begin position="151"/>
        <end position="172"/>
    </location>
</feature>
<dbReference type="RefSeq" id="XP_024378150.1">
    <property type="nucleotide sequence ID" value="XM_024522382.2"/>
</dbReference>
<keyword evidence="1" id="KW-1133">Transmembrane helix</keyword>
<dbReference type="FunCoup" id="A0A2K1KG93">
    <property type="interactions" value="1311"/>
</dbReference>
<proteinExistence type="predicted"/>
<dbReference type="OrthoDB" id="8048523at2759"/>
<reference evidence="2 4" key="2">
    <citation type="journal article" date="2018" name="Plant J.">
        <title>The Physcomitrella patens chromosome-scale assembly reveals moss genome structure and evolution.</title>
        <authorList>
            <person name="Lang D."/>
            <person name="Ullrich K.K."/>
            <person name="Murat F."/>
            <person name="Fuchs J."/>
            <person name="Jenkins J."/>
            <person name="Haas F.B."/>
            <person name="Piednoel M."/>
            <person name="Gundlach H."/>
            <person name="Van Bel M."/>
            <person name="Meyberg R."/>
            <person name="Vives C."/>
            <person name="Morata J."/>
            <person name="Symeonidi A."/>
            <person name="Hiss M."/>
            <person name="Muchero W."/>
            <person name="Kamisugi Y."/>
            <person name="Saleh O."/>
            <person name="Blanc G."/>
            <person name="Decker E.L."/>
            <person name="van Gessel N."/>
            <person name="Grimwood J."/>
            <person name="Hayes R.D."/>
            <person name="Graham S.W."/>
            <person name="Gunter L.E."/>
            <person name="McDaniel S.F."/>
            <person name="Hoernstein S.N.W."/>
            <person name="Larsson A."/>
            <person name="Li F.W."/>
            <person name="Perroud P.F."/>
            <person name="Phillips J."/>
            <person name="Ranjan P."/>
            <person name="Rokshar D.S."/>
            <person name="Rothfels C.J."/>
            <person name="Schneider L."/>
            <person name="Shu S."/>
            <person name="Stevenson D.W."/>
            <person name="Thummler F."/>
            <person name="Tillich M."/>
            <person name="Villarreal Aguilar J.C."/>
            <person name="Widiez T."/>
            <person name="Wong G.K."/>
            <person name="Wymore A."/>
            <person name="Zhang Y."/>
            <person name="Zimmer A.D."/>
            <person name="Quatrano R.S."/>
            <person name="Mayer K.F.X."/>
            <person name="Goodstein D."/>
            <person name="Casacuberta J.M."/>
            <person name="Vandepoele K."/>
            <person name="Reski R."/>
            <person name="Cuming A.C."/>
            <person name="Tuskan G.A."/>
            <person name="Maumus F."/>
            <person name="Salse J."/>
            <person name="Schmutz J."/>
            <person name="Rensing S.A."/>
        </authorList>
    </citation>
    <scope>NUCLEOTIDE SEQUENCE [LARGE SCALE GENOMIC DNA]</scope>
    <source>
        <strain evidence="3 4">cv. Gransden 2004</strain>
    </source>
</reference>
<feature type="transmembrane region" description="Helical" evidence="1">
    <location>
        <begin position="326"/>
        <end position="344"/>
    </location>
</feature>
<feature type="transmembrane region" description="Helical" evidence="1">
    <location>
        <begin position="384"/>
        <end position="402"/>
    </location>
</feature>
<dbReference type="EnsemblPlants" id="Pp3c6_18710V3.2">
    <property type="protein sequence ID" value="Pp3c6_18710V3.2"/>
    <property type="gene ID" value="Pp3c6_18710"/>
</dbReference>
<dbReference type="STRING" id="3218.A0A2K1KG93"/>
<dbReference type="Gramene" id="Pp3c6_18710V3.1">
    <property type="protein sequence ID" value="Pp3c6_18710V3.1"/>
    <property type="gene ID" value="Pp3c6_18710"/>
</dbReference>
<dbReference type="GO" id="GO:0009941">
    <property type="term" value="C:chloroplast envelope"/>
    <property type="evidence" value="ECO:0000318"/>
    <property type="project" value="GO_Central"/>
</dbReference>
<reference evidence="3" key="3">
    <citation type="submission" date="2020-12" db="UniProtKB">
        <authorList>
            <consortium name="EnsemblPlants"/>
        </authorList>
    </citation>
    <scope>IDENTIFICATION</scope>
</reference>
<protein>
    <recommendedName>
        <fullName evidence="5">Maltose excess protein 1-like, chloroplastic</fullName>
    </recommendedName>
</protein>
<dbReference type="GeneID" id="112283555"/>
<dbReference type="Gramene" id="Pp3c6_18710V3.2">
    <property type="protein sequence ID" value="Pp3c6_18710V3.2"/>
    <property type="gene ID" value="Pp3c6_18710"/>
</dbReference>
<dbReference type="InterPro" id="IPR034628">
    <property type="entry name" value="MEX1/MEX1-like"/>
</dbReference>
<feature type="transmembrane region" description="Helical" evidence="1">
    <location>
        <begin position="295"/>
        <end position="314"/>
    </location>
</feature>
<evidence type="ECO:0000313" key="3">
    <source>
        <dbReference type="EnsemblPlants" id="Pp3c6_18710V3.1"/>
    </source>
</evidence>
<feature type="transmembrane region" description="Helical" evidence="1">
    <location>
        <begin position="114"/>
        <end position="131"/>
    </location>
</feature>
<feature type="transmembrane region" description="Helical" evidence="1">
    <location>
        <begin position="237"/>
        <end position="255"/>
    </location>
</feature>
<dbReference type="KEGG" id="ppp:112283555"/>
<dbReference type="OMA" id="WRFWEDL"/>
<dbReference type="EnsemblPlants" id="Pp3c6_18710V3.1">
    <property type="protein sequence ID" value="Pp3c6_18710V3.1"/>
    <property type="gene ID" value="Pp3c6_18710"/>
</dbReference>
<sequence>MAVAQAMSSFDAALQRNAVNVVARDPHLHSGNPVQSVLRYGARIRSSSARNGRISKDFGGGFVAREERVGSILVHRTRTQLAPKALSEDATPEFSKGGDEEALPTSDYKRWDAVTARVAESATVAFLLLQLPQIVLNTQNLMSGNLVALTAIPWMGQLTGLLGNLSLLSYFAGKRERGATIVQAVGVVSTGVVLSQLAIGKAMPFPIYVATASVVIIGLLLNWLSYFNKLSPSLWQLWGDAVTVGGLTVLPQVMWSTFVPFIPASILPGTVFGALALLLAILARLNKLPPSALKFYTGLSAWTATLLFMWGPVAQAWSNYLNPSNIKGLSVLTILLAMAGNGLLLPRALFTRDLMWFTGSSWGTLLQGWGILVTMFVFQVINEVYFYGVSAVLAVWLGWMFVNDAKAYSLRSPVAPLIELVTGSRSA</sequence>
<evidence type="ECO:0000256" key="1">
    <source>
        <dbReference type="SAM" id="Phobius"/>
    </source>
</evidence>
<dbReference type="Proteomes" id="UP000006727">
    <property type="component" value="Chromosome 6"/>
</dbReference>
<evidence type="ECO:0000313" key="2">
    <source>
        <dbReference type="EMBL" id="PNR52779.1"/>
    </source>
</evidence>
<name>A0A2K1KG93_PHYPA</name>
<dbReference type="PANTHER" id="PTHR34809">
    <property type="entry name" value="MALTOSE EXCESS PROTEIN 1, CHLOROPLASTIC-RELATED"/>
    <property type="match status" value="1"/>
</dbReference>
<feature type="transmembrane region" description="Helical" evidence="1">
    <location>
        <begin position="205"/>
        <end position="225"/>
    </location>
</feature>
<keyword evidence="1" id="KW-0812">Transmembrane</keyword>
<dbReference type="AlphaFoldDB" id="A0A2K1KG93"/>
<evidence type="ECO:0000313" key="4">
    <source>
        <dbReference type="Proteomes" id="UP000006727"/>
    </source>
</evidence>
<evidence type="ECO:0008006" key="5">
    <source>
        <dbReference type="Google" id="ProtNLM"/>
    </source>
</evidence>
<feature type="transmembrane region" description="Helical" evidence="1">
    <location>
        <begin position="261"/>
        <end position="283"/>
    </location>
</feature>
<organism evidence="2">
    <name type="scientific">Physcomitrium patens</name>
    <name type="common">Spreading-leaved earth moss</name>
    <name type="synonym">Physcomitrella patens</name>
    <dbReference type="NCBI Taxonomy" id="3218"/>
    <lineage>
        <taxon>Eukaryota</taxon>
        <taxon>Viridiplantae</taxon>
        <taxon>Streptophyta</taxon>
        <taxon>Embryophyta</taxon>
        <taxon>Bryophyta</taxon>
        <taxon>Bryophytina</taxon>
        <taxon>Bryopsida</taxon>
        <taxon>Funariidae</taxon>
        <taxon>Funariales</taxon>
        <taxon>Funariaceae</taxon>
        <taxon>Physcomitrium</taxon>
    </lineage>
</organism>
<dbReference type="PaxDb" id="3218-PP1S14_134V6.1"/>
<feature type="transmembrane region" description="Helical" evidence="1">
    <location>
        <begin position="179"/>
        <end position="199"/>
    </location>
</feature>
<accession>A0A2K1KG93</accession>
<keyword evidence="1" id="KW-0472">Membrane</keyword>
<keyword evidence="4" id="KW-1185">Reference proteome</keyword>
<dbReference type="PANTHER" id="PTHR34809:SF1">
    <property type="entry name" value="MALTOSE EXCESS PROTEIN 1, CHLOROPLASTIC-RELATED"/>
    <property type="match status" value="1"/>
</dbReference>
<gene>
    <name evidence="3" type="primary">LOC112283555</name>
    <name evidence="2" type="ORF">PHYPA_009154</name>
</gene>